<protein>
    <submittedName>
        <fullName evidence="1">Uncharacterized protein</fullName>
    </submittedName>
</protein>
<sequence>MYRTHGNRETSQPHMYQQLLEKVNNLGAASNSSTTSDPIVTIHLQPDANPPVNPSSIDDPEKLFFCESQWKASRNRNRGVLGANNKPTFPFLVDYKGNHATAKTIRSNQPVSAPMPNTISNNLKGKADRKKYQGIKISNPLARLIGYTSGSKENTTPCETANTMSATVSESGPSTITLDNISEASNQHCSIIPLAKPLATCVILNGPTTLQVLAQSLTTPISQAANPSWMPITLVKPKLTKMIVDTPTSSLAGVSGGTAKPERKCTLPNPNTPMHFMKKPSRRNLCAHAYREEFDADGHTITCSEFKTYCEGLMKEVRRDWEEKGELIKAVNRMQAANVDEAPQASEEEE</sequence>
<dbReference type="EMBL" id="KN819360">
    <property type="protein sequence ID" value="KIJ12678.1"/>
    <property type="molecule type" value="Genomic_DNA"/>
</dbReference>
<dbReference type="AlphaFoldDB" id="A0A0C9TQF2"/>
<evidence type="ECO:0000313" key="1">
    <source>
        <dbReference type="EMBL" id="KIJ12678.1"/>
    </source>
</evidence>
<accession>A0A0C9TQF2</accession>
<reference evidence="1 2" key="1">
    <citation type="submission" date="2014-06" db="EMBL/GenBank/DDBJ databases">
        <authorList>
            <consortium name="DOE Joint Genome Institute"/>
            <person name="Kuo A."/>
            <person name="Kohler A."/>
            <person name="Nagy L.G."/>
            <person name="Floudas D."/>
            <person name="Copeland A."/>
            <person name="Barry K.W."/>
            <person name="Cichocki N."/>
            <person name="Veneault-Fourrey C."/>
            <person name="LaButti K."/>
            <person name="Lindquist E.A."/>
            <person name="Lipzen A."/>
            <person name="Lundell T."/>
            <person name="Morin E."/>
            <person name="Murat C."/>
            <person name="Sun H."/>
            <person name="Tunlid A."/>
            <person name="Henrissat B."/>
            <person name="Grigoriev I.V."/>
            <person name="Hibbett D.S."/>
            <person name="Martin F."/>
            <person name="Nordberg H.P."/>
            <person name="Cantor M.N."/>
            <person name="Hua S.X."/>
        </authorList>
    </citation>
    <scope>NUCLEOTIDE SEQUENCE [LARGE SCALE GENOMIC DNA]</scope>
    <source>
        <strain evidence="1 2">ATCC 200175</strain>
    </source>
</reference>
<gene>
    <name evidence="1" type="ORF">PAXINDRAFT_156816</name>
</gene>
<organism evidence="1 2">
    <name type="scientific">Paxillus involutus ATCC 200175</name>
    <dbReference type="NCBI Taxonomy" id="664439"/>
    <lineage>
        <taxon>Eukaryota</taxon>
        <taxon>Fungi</taxon>
        <taxon>Dikarya</taxon>
        <taxon>Basidiomycota</taxon>
        <taxon>Agaricomycotina</taxon>
        <taxon>Agaricomycetes</taxon>
        <taxon>Agaricomycetidae</taxon>
        <taxon>Boletales</taxon>
        <taxon>Paxilineae</taxon>
        <taxon>Paxillaceae</taxon>
        <taxon>Paxillus</taxon>
    </lineage>
</organism>
<proteinExistence type="predicted"/>
<dbReference type="OrthoDB" id="10419402at2759"/>
<dbReference type="HOGENOM" id="CLU_698497_0_0_1"/>
<dbReference type="Proteomes" id="UP000053647">
    <property type="component" value="Unassembled WGS sequence"/>
</dbReference>
<evidence type="ECO:0000313" key="2">
    <source>
        <dbReference type="Proteomes" id="UP000053647"/>
    </source>
</evidence>
<reference evidence="2" key="2">
    <citation type="submission" date="2015-01" db="EMBL/GenBank/DDBJ databases">
        <title>Evolutionary Origins and Diversification of the Mycorrhizal Mutualists.</title>
        <authorList>
            <consortium name="DOE Joint Genome Institute"/>
            <consortium name="Mycorrhizal Genomics Consortium"/>
            <person name="Kohler A."/>
            <person name="Kuo A."/>
            <person name="Nagy L.G."/>
            <person name="Floudas D."/>
            <person name="Copeland A."/>
            <person name="Barry K.W."/>
            <person name="Cichocki N."/>
            <person name="Veneault-Fourrey C."/>
            <person name="LaButti K."/>
            <person name="Lindquist E.A."/>
            <person name="Lipzen A."/>
            <person name="Lundell T."/>
            <person name="Morin E."/>
            <person name="Murat C."/>
            <person name="Riley R."/>
            <person name="Ohm R."/>
            <person name="Sun H."/>
            <person name="Tunlid A."/>
            <person name="Henrissat B."/>
            <person name="Grigoriev I.V."/>
            <person name="Hibbett D.S."/>
            <person name="Martin F."/>
        </authorList>
    </citation>
    <scope>NUCLEOTIDE SEQUENCE [LARGE SCALE GENOMIC DNA]</scope>
    <source>
        <strain evidence="2">ATCC 200175</strain>
    </source>
</reference>
<name>A0A0C9TQF2_PAXIN</name>
<keyword evidence="2" id="KW-1185">Reference proteome</keyword>